<keyword evidence="3 4" id="KW-0378">Hydrolase</keyword>
<comment type="similarity">
    <text evidence="1 4">Belongs to the DNase I family.</text>
</comment>
<evidence type="ECO:0000256" key="7">
    <source>
        <dbReference type="SAM" id="SignalP"/>
    </source>
</evidence>
<dbReference type="Gene3D" id="3.60.10.10">
    <property type="entry name" value="Endonuclease/exonuclease/phosphatase"/>
    <property type="match status" value="1"/>
</dbReference>
<dbReference type="EnsemblMetazoa" id="XM_003725151">
    <property type="protein sequence ID" value="XP_003725199"/>
    <property type="gene ID" value="LOC100889792"/>
</dbReference>
<feature type="active site" evidence="5">
    <location>
        <position position="101"/>
    </location>
</feature>
<evidence type="ECO:0000313" key="9">
    <source>
        <dbReference type="EnsemblMetazoa" id="XP_003725199"/>
    </source>
</evidence>
<dbReference type="GO" id="GO:0003677">
    <property type="term" value="F:DNA binding"/>
    <property type="evidence" value="ECO:0000318"/>
    <property type="project" value="GO_Central"/>
</dbReference>
<dbReference type="AlphaFoldDB" id="A0A7M7GHV7"/>
<dbReference type="CDD" id="cd10282">
    <property type="entry name" value="DNase1"/>
    <property type="match status" value="1"/>
</dbReference>
<feature type="signal peptide" evidence="7">
    <location>
        <begin position="1"/>
        <end position="23"/>
    </location>
</feature>
<keyword evidence="7" id="KW-0732">Signal</keyword>
<evidence type="ECO:0000256" key="5">
    <source>
        <dbReference type="PIRSR" id="PIRSR000988-1"/>
    </source>
</evidence>
<keyword evidence="4" id="KW-0255">Endonuclease</keyword>
<dbReference type="InterPro" id="IPR016202">
    <property type="entry name" value="DNase_I"/>
</dbReference>
<dbReference type="GO" id="GO:0006308">
    <property type="term" value="P:DNA catabolic process"/>
    <property type="evidence" value="ECO:0000318"/>
    <property type="project" value="GO_Central"/>
</dbReference>
<dbReference type="InterPro" id="IPR005135">
    <property type="entry name" value="Endo/exonuclease/phosphatase"/>
</dbReference>
<dbReference type="RefSeq" id="XP_003725199.1">
    <property type="nucleotide sequence ID" value="XM_003725151.3"/>
</dbReference>
<dbReference type="GO" id="GO:0004530">
    <property type="term" value="F:deoxyribonuclease I activity"/>
    <property type="evidence" value="ECO:0000318"/>
    <property type="project" value="GO_Central"/>
</dbReference>
<keyword evidence="10" id="KW-1185">Reference proteome</keyword>
<dbReference type="PANTHER" id="PTHR11371">
    <property type="entry name" value="DEOXYRIBONUCLEASE"/>
    <property type="match status" value="1"/>
</dbReference>
<dbReference type="SUPFAM" id="SSF56219">
    <property type="entry name" value="DNase I-like"/>
    <property type="match status" value="1"/>
</dbReference>
<dbReference type="Pfam" id="PF03372">
    <property type="entry name" value="Exo_endo_phos"/>
    <property type="match status" value="1"/>
</dbReference>
<dbReference type="OMA" id="DCSYVRE"/>
<reference evidence="10" key="1">
    <citation type="submission" date="2015-02" db="EMBL/GenBank/DDBJ databases">
        <title>Genome sequencing for Strongylocentrotus purpuratus.</title>
        <authorList>
            <person name="Murali S."/>
            <person name="Liu Y."/>
            <person name="Vee V."/>
            <person name="English A."/>
            <person name="Wang M."/>
            <person name="Skinner E."/>
            <person name="Han Y."/>
            <person name="Muzny D.M."/>
            <person name="Worley K.C."/>
            <person name="Gibbs R.A."/>
        </authorList>
    </citation>
    <scope>NUCLEOTIDE SEQUENCE</scope>
</reference>
<sequence length="275" mass="30625">MKFFRSALTAVTVIAVICNVVDAVKICAFNIQVLGTTKMGKPEVVDVLTQIITRYDMVLIQEIRDSSGDAIVDLLDAVNSASGNQYSMELGPRVGRSSSKEQYAYFYKSSKFRVKSSFTFTESQDEFEREPYVVHFSSFDTSASEFSVIGLHAKPDDAVSEIDALTDVYEQAVSKLGTSNSILMGDFNADCNYVKSSDWSEISLKTDSRFDWLISDSADTTVKSTDCAYDRIVLAGSGMENRGAGYIFNYQSYYGLSQDEAEDVSDHYPVYFNLY</sequence>
<evidence type="ECO:0000256" key="3">
    <source>
        <dbReference type="ARBA" id="ARBA00022801"/>
    </source>
</evidence>
<dbReference type="InterPro" id="IPR036691">
    <property type="entry name" value="Endo/exonu/phosph_ase_sf"/>
</dbReference>
<dbReference type="PRINTS" id="PR00130">
    <property type="entry name" value="DNASEI"/>
</dbReference>
<dbReference type="FunCoup" id="A0A7M7GHV7">
    <property type="interactions" value="555"/>
</dbReference>
<keyword evidence="2 4" id="KW-0540">Nuclease</keyword>
<protein>
    <recommendedName>
        <fullName evidence="4">Deoxyribonuclease</fullName>
    </recommendedName>
</protein>
<name>A0A7M7GHV7_STRPU</name>
<feature type="chain" id="PRO_5029727793" description="Deoxyribonuclease" evidence="7">
    <location>
        <begin position="24"/>
        <end position="275"/>
    </location>
</feature>
<keyword evidence="6" id="KW-1015">Disulfide bond</keyword>
<feature type="domain" description="Endonuclease/exonuclease/phosphatase" evidence="8">
    <location>
        <begin position="28"/>
        <end position="267"/>
    </location>
</feature>
<dbReference type="Proteomes" id="UP000007110">
    <property type="component" value="Unassembled WGS sequence"/>
</dbReference>
<evidence type="ECO:0000256" key="2">
    <source>
        <dbReference type="ARBA" id="ARBA00022722"/>
    </source>
</evidence>
<organism evidence="9 10">
    <name type="scientific">Strongylocentrotus purpuratus</name>
    <name type="common">Purple sea urchin</name>
    <dbReference type="NCBI Taxonomy" id="7668"/>
    <lineage>
        <taxon>Eukaryota</taxon>
        <taxon>Metazoa</taxon>
        <taxon>Echinodermata</taxon>
        <taxon>Eleutherozoa</taxon>
        <taxon>Echinozoa</taxon>
        <taxon>Echinoidea</taxon>
        <taxon>Euechinoidea</taxon>
        <taxon>Echinacea</taxon>
        <taxon>Camarodonta</taxon>
        <taxon>Echinidea</taxon>
        <taxon>Strongylocentrotidae</taxon>
        <taxon>Strongylocentrotus</taxon>
    </lineage>
</organism>
<dbReference type="KEGG" id="spu:100889792"/>
<feature type="disulfide bond" description="Essential for enzymatic activity" evidence="6">
    <location>
        <begin position="191"/>
        <end position="227"/>
    </location>
</feature>
<dbReference type="GO" id="GO:0005634">
    <property type="term" value="C:nucleus"/>
    <property type="evidence" value="ECO:0000318"/>
    <property type="project" value="GO_Central"/>
</dbReference>
<proteinExistence type="inferred from homology"/>
<evidence type="ECO:0000313" key="10">
    <source>
        <dbReference type="Proteomes" id="UP000007110"/>
    </source>
</evidence>
<evidence type="ECO:0000256" key="4">
    <source>
        <dbReference type="PIRNR" id="PIRNR000988"/>
    </source>
</evidence>
<accession>A0A7M7GHV7</accession>
<dbReference type="PIRSF" id="PIRSF000988">
    <property type="entry name" value="DNase_I_euk"/>
    <property type="match status" value="1"/>
</dbReference>
<dbReference type="InParanoid" id="A0A7M7GHV7"/>
<reference evidence="9" key="2">
    <citation type="submission" date="2021-01" db="UniProtKB">
        <authorList>
            <consortium name="EnsemblMetazoa"/>
        </authorList>
    </citation>
    <scope>IDENTIFICATION</scope>
</reference>
<dbReference type="PANTHER" id="PTHR11371:SF31">
    <property type="entry name" value="EXTRACELLULAR NUCLEASE"/>
    <property type="match status" value="1"/>
</dbReference>
<evidence type="ECO:0000259" key="8">
    <source>
        <dbReference type="Pfam" id="PF03372"/>
    </source>
</evidence>
<dbReference type="OrthoDB" id="10061407at2759"/>
<dbReference type="GeneID" id="100889792"/>
<evidence type="ECO:0000256" key="6">
    <source>
        <dbReference type="PIRSR" id="PIRSR000988-2"/>
    </source>
</evidence>
<evidence type="ECO:0000256" key="1">
    <source>
        <dbReference type="ARBA" id="ARBA00007359"/>
    </source>
</evidence>
<feature type="active site" evidence="5">
    <location>
        <position position="152"/>
    </location>
</feature>
<dbReference type="SMART" id="SM00476">
    <property type="entry name" value="DNaseIc"/>
    <property type="match status" value="1"/>
</dbReference>